<dbReference type="KEGG" id="fli:Fleli_4080"/>
<dbReference type="OrthoDB" id="1143459at2"/>
<evidence type="ECO:0000313" key="3">
    <source>
        <dbReference type="EMBL" id="AFM06376.1"/>
    </source>
</evidence>
<protein>
    <recommendedName>
        <fullName evidence="2">DUF2059 domain-containing protein</fullName>
    </recommendedName>
</protein>
<evidence type="ECO:0000256" key="1">
    <source>
        <dbReference type="SAM" id="SignalP"/>
    </source>
</evidence>
<dbReference type="InterPro" id="IPR013783">
    <property type="entry name" value="Ig-like_fold"/>
</dbReference>
<reference evidence="4" key="1">
    <citation type="submission" date="2012-06" db="EMBL/GenBank/DDBJ databases">
        <title>The complete genome of Flexibacter litoralis DSM 6794.</title>
        <authorList>
            <person name="Lucas S."/>
            <person name="Copeland A."/>
            <person name="Lapidus A."/>
            <person name="Glavina del Rio T."/>
            <person name="Dalin E."/>
            <person name="Tice H."/>
            <person name="Bruce D."/>
            <person name="Goodwin L."/>
            <person name="Pitluck S."/>
            <person name="Peters L."/>
            <person name="Ovchinnikova G."/>
            <person name="Lu M."/>
            <person name="Kyrpides N."/>
            <person name="Mavromatis K."/>
            <person name="Ivanova N."/>
            <person name="Brettin T."/>
            <person name="Detter J.C."/>
            <person name="Han C."/>
            <person name="Larimer F."/>
            <person name="Land M."/>
            <person name="Hauser L."/>
            <person name="Markowitz V."/>
            <person name="Cheng J.-F."/>
            <person name="Hugenholtz P."/>
            <person name="Woyke T."/>
            <person name="Wu D."/>
            <person name="Spring S."/>
            <person name="Lang E."/>
            <person name="Kopitz M."/>
            <person name="Brambilla E."/>
            <person name="Klenk H.-P."/>
            <person name="Eisen J.A."/>
        </authorList>
    </citation>
    <scope>NUCLEOTIDE SEQUENCE [LARGE SCALE GENOMIC DNA]</scope>
    <source>
        <strain evidence="4">ATCC 23117 / DSM 6794 / NBRC 15988 / NCIMB 1366 / Sio-4</strain>
    </source>
</reference>
<accession>I4AQZ1</accession>
<gene>
    <name evidence="3" type="ordered locus">Fleli_4080</name>
</gene>
<evidence type="ECO:0000259" key="2">
    <source>
        <dbReference type="Pfam" id="PF09832"/>
    </source>
</evidence>
<evidence type="ECO:0000313" key="4">
    <source>
        <dbReference type="Proteomes" id="UP000006054"/>
    </source>
</evidence>
<dbReference type="AlphaFoldDB" id="I4AQZ1"/>
<dbReference type="Gene3D" id="2.60.40.10">
    <property type="entry name" value="Immunoglobulins"/>
    <property type="match status" value="1"/>
</dbReference>
<keyword evidence="4" id="KW-1185">Reference proteome</keyword>
<keyword evidence="1" id="KW-0732">Signal</keyword>
<dbReference type="eggNOG" id="COG3184">
    <property type="taxonomic scope" value="Bacteria"/>
</dbReference>
<dbReference type="HOGENOM" id="CLU_705467_0_0_10"/>
<feature type="chain" id="PRO_5003685629" description="DUF2059 domain-containing protein" evidence="1">
    <location>
        <begin position="20"/>
        <end position="391"/>
    </location>
</feature>
<dbReference type="InterPro" id="IPR011467">
    <property type="entry name" value="DUF1573"/>
</dbReference>
<dbReference type="RefSeq" id="WP_014799799.1">
    <property type="nucleotide sequence ID" value="NC_018018.1"/>
</dbReference>
<sequence length="391" mass="45502" precursor="true">MKKTVLLLLFVFITLQAYSQSVEEKVEKLLQIDGTLRNIENVIDRTIEYQKNSNPTIFDSFWKNLEEKVKKESLEEFTTLVTPIYTKTYTEEQIDAILTMLDSEVGKLLVETQPNLLQELSLPIQQWSQNTNAYIIKQIENRGNTESTSEELEDFEKDFKSKYGLQILNLEDFSIDREHNVGSLLVDFGKVDGKENVVKVLRVKNNSDEEITFEKPFFLMSDDVEFYWGSTPIAVGETRDLHIILNIEKAEGNKFFSFSIRPSLGNNIRIGIKYDVPRKELELQTSSEKLKFKQTKKELSKPYIFKIKNTGKKDFYISDIEVSQPIVYLNYSKEVIKTDEEIEIRVIFSKEMIEKYNIEEVELDLKVSLNEESKGDRFGSFGEKIISFTIE</sequence>
<dbReference type="EMBL" id="CP003345">
    <property type="protein sequence ID" value="AFM06376.1"/>
    <property type="molecule type" value="Genomic_DNA"/>
</dbReference>
<dbReference type="Pfam" id="PF07610">
    <property type="entry name" value="DUF1573"/>
    <property type="match status" value="1"/>
</dbReference>
<proteinExistence type="predicted"/>
<name>I4AQZ1_BERLS</name>
<feature type="domain" description="DUF2059" evidence="2">
    <location>
        <begin position="75"/>
        <end position="130"/>
    </location>
</feature>
<dbReference type="InterPro" id="IPR018637">
    <property type="entry name" value="DUF2059"/>
</dbReference>
<dbReference type="Pfam" id="PF09832">
    <property type="entry name" value="DUF2059"/>
    <property type="match status" value="1"/>
</dbReference>
<organism evidence="3 4">
    <name type="scientific">Bernardetia litoralis (strain ATCC 23117 / DSM 6794 / NBRC 15988 / NCIMB 1366 / Fx l1 / Sio-4)</name>
    <name type="common">Flexibacter litoralis</name>
    <dbReference type="NCBI Taxonomy" id="880071"/>
    <lineage>
        <taxon>Bacteria</taxon>
        <taxon>Pseudomonadati</taxon>
        <taxon>Bacteroidota</taxon>
        <taxon>Cytophagia</taxon>
        <taxon>Cytophagales</taxon>
        <taxon>Bernardetiaceae</taxon>
        <taxon>Bernardetia</taxon>
    </lineage>
</organism>
<feature type="signal peptide" evidence="1">
    <location>
        <begin position="1"/>
        <end position="19"/>
    </location>
</feature>
<dbReference type="Proteomes" id="UP000006054">
    <property type="component" value="Chromosome"/>
</dbReference>